<reference evidence="2" key="1">
    <citation type="submission" date="2015-11" db="EMBL/GenBank/DDBJ databases">
        <authorList>
            <consortium name="Cross-ministerial Strategic Innovation Promotion Program (SIP) consortium"/>
            <person name="Tomihama T."/>
            <person name="Ikenaga M."/>
            <person name="Sakai M."/>
            <person name="Okubo T."/>
            <person name="Ikeda S."/>
        </authorList>
    </citation>
    <scope>NUCLEOTIDE SEQUENCE [LARGE SCALE GENOMIC DNA]</scope>
    <source>
        <strain evidence="2">S58</strain>
    </source>
</reference>
<dbReference type="Gene3D" id="2.130.10.10">
    <property type="entry name" value="YVTN repeat-like/Quinoprotein amine dehydrogenase"/>
    <property type="match status" value="3"/>
</dbReference>
<reference evidence="1 2" key="2">
    <citation type="journal article" date="2016" name="Genome Announc.">
        <title>Draft Genome Sequences of Streptomyces scabiei S58, Streptomyces turgidiscabies T45, and Streptomyces acidiscabies a10, the Pathogens of Potato Common Scab, Isolated in Japan.</title>
        <authorList>
            <person name="Tomihama T."/>
            <person name="Nishi Y."/>
            <person name="Sakai M."/>
            <person name="Ikenaga M."/>
            <person name="Okubo T."/>
            <person name="Ikeda S."/>
        </authorList>
    </citation>
    <scope>NUCLEOTIDE SEQUENCE [LARGE SCALE GENOMIC DNA]</scope>
    <source>
        <strain evidence="1 2">S58</strain>
    </source>
</reference>
<dbReference type="OrthoDB" id="9764804at2"/>
<organism evidence="1 2">
    <name type="scientific">Streptomyces scabiei</name>
    <dbReference type="NCBI Taxonomy" id="1930"/>
    <lineage>
        <taxon>Bacteria</taxon>
        <taxon>Bacillati</taxon>
        <taxon>Actinomycetota</taxon>
        <taxon>Actinomycetes</taxon>
        <taxon>Kitasatosporales</taxon>
        <taxon>Streptomycetaceae</taxon>
        <taxon>Streptomyces</taxon>
    </lineage>
</organism>
<accession>A0A100JHU2</accession>
<sequence length="340" mass="36808">MRGTILVATAGQGVLRSGDDGATWSRLGLGQALEFDAVVRCLSVHPEQPDVVLAGADAGLVRSTDAGVTWQRVDSPMNDRTVWSLAIDPTHPDTMLAGTGAPSRAAVFRTTDGGATWEQLPPQIPEFCAGVNRPRILTCTVDRHEPKNMWFGIEEGGLWRSRDRGDTWERVDGTPATLPQGVTNSDIHCVLVLEGPPKTIVVAVVNALFVSQDDGATWVRTDSRKTFGIYYTRLVAQLPGTDDLLLGIGDGTPGTTTRILRSEDLGHSWQDTVLDTPANSTVWAFGTHAADPELVFAGTKYGHLLRSTDAGRSWRKEWREFSEITDVAWTPATAPATEGH</sequence>
<comment type="caution">
    <text evidence="1">The sequence shown here is derived from an EMBL/GenBank/DDBJ whole genome shotgun (WGS) entry which is preliminary data.</text>
</comment>
<dbReference type="InterPro" id="IPR052025">
    <property type="entry name" value="Xyloglucanase_GH74"/>
</dbReference>
<name>A0A100JHU2_STRSC</name>
<reference evidence="2" key="3">
    <citation type="submission" date="2016-02" db="EMBL/GenBank/DDBJ databases">
        <title>Draft genome of pathogenic Streptomyces sp. in Japan.</title>
        <authorList>
            <person name="Tomihama T."/>
            <person name="Ikenaga M."/>
            <person name="Sakai M."/>
            <person name="Okubo T."/>
            <person name="Ikeda S."/>
        </authorList>
    </citation>
    <scope>NUCLEOTIDE SEQUENCE [LARGE SCALE GENOMIC DNA]</scope>
    <source>
        <strain evidence="2">S58</strain>
    </source>
</reference>
<evidence type="ECO:0000313" key="1">
    <source>
        <dbReference type="EMBL" id="GAQ59792.1"/>
    </source>
</evidence>
<dbReference type="SUPFAM" id="SSF110296">
    <property type="entry name" value="Oligoxyloglucan reducing end-specific cellobiohydrolase"/>
    <property type="match status" value="1"/>
</dbReference>
<dbReference type="PANTHER" id="PTHR43739">
    <property type="entry name" value="XYLOGLUCANASE (EUROFUNG)"/>
    <property type="match status" value="1"/>
</dbReference>
<evidence type="ECO:0000313" key="2">
    <source>
        <dbReference type="Proteomes" id="UP000067448"/>
    </source>
</evidence>
<protein>
    <submittedName>
        <fullName evidence="1">Xyloglucanase Xgh74A</fullName>
    </submittedName>
</protein>
<dbReference type="EMBL" id="BCMM01000001">
    <property type="protein sequence ID" value="GAQ59792.1"/>
    <property type="molecule type" value="Genomic_DNA"/>
</dbReference>
<dbReference type="RefSeq" id="WP_059077981.1">
    <property type="nucleotide sequence ID" value="NZ_BCMM01000001.1"/>
</dbReference>
<dbReference type="CDD" id="cd15482">
    <property type="entry name" value="Sialidase_non-viral"/>
    <property type="match status" value="1"/>
</dbReference>
<dbReference type="PANTHER" id="PTHR43739:SF5">
    <property type="entry name" value="EXO-ALPHA-SIALIDASE"/>
    <property type="match status" value="1"/>
</dbReference>
<gene>
    <name evidence="1" type="primary">xghA</name>
    <name evidence="1" type="ORF">SsS58_00130</name>
</gene>
<dbReference type="GO" id="GO:0010411">
    <property type="term" value="P:xyloglucan metabolic process"/>
    <property type="evidence" value="ECO:0007669"/>
    <property type="project" value="TreeGrafter"/>
</dbReference>
<dbReference type="AlphaFoldDB" id="A0A100JHU2"/>
<dbReference type="InterPro" id="IPR015943">
    <property type="entry name" value="WD40/YVTN_repeat-like_dom_sf"/>
</dbReference>
<proteinExistence type="predicted"/>
<dbReference type="Proteomes" id="UP000067448">
    <property type="component" value="Unassembled WGS sequence"/>
</dbReference>